<dbReference type="eggNOG" id="ENOG5033PXS">
    <property type="taxonomic scope" value="Bacteria"/>
</dbReference>
<reference evidence="1" key="1">
    <citation type="submission" date="2011-01" db="EMBL/GenBank/DDBJ databases">
        <authorList>
            <person name="Muzny D."/>
            <person name="Qin X."/>
            <person name="Buhay C."/>
            <person name="Dugan-Rocha S."/>
            <person name="Ding Y."/>
            <person name="Chen G."/>
            <person name="Hawes A."/>
            <person name="Holder M."/>
            <person name="Jhangiani S."/>
            <person name="Johnson A."/>
            <person name="Khan Z."/>
            <person name="Li Z."/>
            <person name="Liu W."/>
            <person name="Liu X."/>
            <person name="Perez L."/>
            <person name="Shen H."/>
            <person name="Wang Q."/>
            <person name="Watt J."/>
            <person name="Xi L."/>
            <person name="Xin Y."/>
            <person name="Zhou J."/>
            <person name="Deng J."/>
            <person name="Jiang H."/>
            <person name="Liu Y."/>
            <person name="Qu J."/>
            <person name="Song X.-Z."/>
            <person name="Zhang L."/>
            <person name="Villasana D."/>
            <person name="Johnson A."/>
            <person name="Liu J."/>
            <person name="Liyanage D."/>
            <person name="Lorensuhewa L."/>
            <person name="Robinson T."/>
            <person name="Song A."/>
            <person name="Song B.-B."/>
            <person name="Dinh H."/>
            <person name="Thornton R."/>
            <person name="Coyle M."/>
            <person name="Francisco L."/>
            <person name="Jackson L."/>
            <person name="Javaid M."/>
            <person name="Korchina V."/>
            <person name="Kovar C."/>
            <person name="Mata R."/>
            <person name="Mathew T."/>
            <person name="Ngo R."/>
            <person name="Nguyen L."/>
            <person name="Nguyen N."/>
            <person name="Okwuonu G."/>
            <person name="Ongeri F."/>
            <person name="Pham C."/>
            <person name="Simmons D."/>
            <person name="Wilczek-Boney K."/>
            <person name="Hale W."/>
            <person name="Jakkamsetti A."/>
            <person name="Pham P."/>
            <person name="Ruth R."/>
            <person name="San Lucas F."/>
            <person name="Warren J."/>
            <person name="Zhang J."/>
            <person name="Zhao Z."/>
            <person name="Zhou C."/>
            <person name="Zhu D."/>
            <person name="Lee S."/>
            <person name="Bess C."/>
            <person name="Blankenburg K."/>
            <person name="Forbes L."/>
            <person name="Fu Q."/>
            <person name="Gubbala S."/>
            <person name="Hirani K."/>
            <person name="Jayaseelan J.C."/>
            <person name="Lara F."/>
            <person name="Munidasa M."/>
            <person name="Palculict T."/>
            <person name="Patil S."/>
            <person name="Pu L.-L."/>
            <person name="Saada N."/>
            <person name="Tang L."/>
            <person name="Weissenberger G."/>
            <person name="Zhu Y."/>
            <person name="Hemphill L."/>
            <person name="Shang Y."/>
            <person name="Youmans B."/>
            <person name="Ayvaz T."/>
            <person name="Ross M."/>
            <person name="Santibanez J."/>
            <person name="Aqrawi P."/>
            <person name="Gross S."/>
            <person name="Joshi V."/>
            <person name="Fowler G."/>
            <person name="Nazareth L."/>
            <person name="Reid J."/>
            <person name="Worley K."/>
            <person name="Petrosino J."/>
            <person name="Highlander S."/>
            <person name="Gibbs R."/>
        </authorList>
    </citation>
    <scope>NUCLEOTIDE SEQUENCE [LARGE SCALE GENOMIC DNA]</scope>
    <source>
        <strain evidence="1">ATCC 33269</strain>
    </source>
</reference>
<protein>
    <submittedName>
        <fullName evidence="1">Uncharacterized protein</fullName>
    </submittedName>
</protein>
<comment type="caution">
    <text evidence="1">The sequence shown here is derived from an EMBL/GenBank/DDBJ whole genome shotgun (WGS) entry which is preliminary data.</text>
</comment>
<sequence length="552" mass="61876">MLPLAGLLLFAACASEDTADNRQQEPDTKGLTAFSLEENSTPPTTRVVGEYTGTGVKFYWTERDRLFVNNPTATSEWRVDVTNNIYELGHAAGTGRTPTAKFWFNGTFTEPEYRVRFMGCNNSTYPDKVTIPNTQNYMGPNVKKPADLQMGDCATGIAHRQPDGRYTFMLDHKASYVTIKPYSTQEAVTKGTIRMITLSADQALCGTFDFKNDTIDLSSRPISDQYKSVRTPGLTSSLFNIPSEITASSPYIIMAIAPGTYTNFTIQYSVWDGLTNEEGTITRTYPKVTFTAGKNKLISQDLHVDEYPGNEYYMWDAVEHLWKGYEWDGTNPEQPHPSIPNHHYSENIPKDNTDARWYNEVQSYADPTGAAPAVVATHSSAAYPNVNELCWYVKRGVPHYDREMWAAMGRLYSGRVWFRKLSVIAQNENKTVAELKEKAPDGTDYTRSLNKAEADIHGGLSDGRPSDIENYFCLPLTGSYGTLVGGNPAQYFLNGIGNYGHYWSSTPFTLSTEPTVKRAYSLYLQSIGADQYIQVSYDNRSQGDYGRWPADR</sequence>
<dbReference type="EMBL" id="AEPE02000005">
    <property type="protein sequence ID" value="EFZ36604.1"/>
    <property type="molecule type" value="Genomic_DNA"/>
</dbReference>
<gene>
    <name evidence="1" type="ORF">HMPREF0663_11517</name>
</gene>
<proteinExistence type="predicted"/>
<dbReference type="Proteomes" id="UP000005580">
    <property type="component" value="Unassembled WGS sequence"/>
</dbReference>
<name>E7RQR6_9BACT</name>
<accession>E7RQR6</accession>
<dbReference type="HOGENOM" id="CLU_035806_0_0_10"/>
<dbReference type="AlphaFoldDB" id="E7RQR6"/>
<evidence type="ECO:0000313" key="2">
    <source>
        <dbReference type="Proteomes" id="UP000005580"/>
    </source>
</evidence>
<keyword evidence="2" id="KW-1185">Reference proteome</keyword>
<evidence type="ECO:0000313" key="1">
    <source>
        <dbReference type="EMBL" id="EFZ36604.1"/>
    </source>
</evidence>
<organism evidence="1 2">
    <name type="scientific">Hoylesella oralis ATCC 33269</name>
    <dbReference type="NCBI Taxonomy" id="873533"/>
    <lineage>
        <taxon>Bacteria</taxon>
        <taxon>Pseudomonadati</taxon>
        <taxon>Bacteroidota</taxon>
        <taxon>Bacteroidia</taxon>
        <taxon>Bacteroidales</taxon>
        <taxon>Prevotellaceae</taxon>
        <taxon>Hoylesella</taxon>
    </lineage>
</organism>